<dbReference type="Proteomes" id="UP000092839">
    <property type="component" value="Chromosome"/>
</dbReference>
<dbReference type="EMBL" id="CP016428">
    <property type="protein sequence ID" value="ANW02710.1"/>
    <property type="molecule type" value="Genomic_DNA"/>
</dbReference>
<dbReference type="AlphaFoldDB" id="A0A1B1UIY5"/>
<keyword evidence="1" id="KW-0472">Membrane</keyword>
<gene>
    <name evidence="2" type="ORF">LMTR13_23645</name>
</gene>
<keyword evidence="1" id="KW-1133">Transmembrane helix</keyword>
<proteinExistence type="predicted"/>
<dbReference type="OrthoDB" id="8444983at2"/>
<feature type="transmembrane region" description="Helical" evidence="1">
    <location>
        <begin position="86"/>
        <end position="107"/>
    </location>
</feature>
<protein>
    <submittedName>
        <fullName evidence="2">Uncharacterized protein</fullName>
    </submittedName>
</protein>
<name>A0A1B1UIY5_9BRAD</name>
<accession>A0A1B1UIY5</accession>
<sequence>MLPLAKFWTWLGNYFVPLAVAWGYFVRNGPDQGVQISRAYWGLAVSLLVGVLLISTLSLYIKKARSAKAIAIPPNTTFESESDRNLVLSWGSAVTYILTLITALIVFGKRYSDSKIHAWEKNTSLVDSFWGSRAVTFTRSCNESSCYAMGNRFGADGKPLEYVDQYLPYVTDPALALLGLLLFVSIVVLLVTIFRKPPASLEQNDY</sequence>
<feature type="transmembrane region" description="Helical" evidence="1">
    <location>
        <begin position="174"/>
        <end position="194"/>
    </location>
</feature>
<dbReference type="KEGG" id="bic:LMTR13_23645"/>
<keyword evidence="3" id="KW-1185">Reference proteome</keyword>
<organism evidence="2 3">
    <name type="scientific">Bradyrhizobium icense</name>
    <dbReference type="NCBI Taxonomy" id="1274631"/>
    <lineage>
        <taxon>Bacteria</taxon>
        <taxon>Pseudomonadati</taxon>
        <taxon>Pseudomonadota</taxon>
        <taxon>Alphaproteobacteria</taxon>
        <taxon>Hyphomicrobiales</taxon>
        <taxon>Nitrobacteraceae</taxon>
        <taxon>Bradyrhizobium</taxon>
    </lineage>
</organism>
<reference evidence="2 3" key="1">
    <citation type="submission" date="2016-07" db="EMBL/GenBank/DDBJ databases">
        <title>Complete genome sequence of Bradyrhizobium icense LMTR 13T, a potential inoculant strain isolated from lima bean (Phaseolus lunatus) in Peru.</title>
        <authorList>
            <person name="Ormeno-Orrillo E."/>
            <person name="Duran D."/>
            <person name="Rogel M.A."/>
            <person name="Rey L."/>
            <person name="Imperial J."/>
            <person name="Ruiz-Argueso T."/>
            <person name="Martinez-Romero E."/>
        </authorList>
    </citation>
    <scope>NUCLEOTIDE SEQUENCE [LARGE SCALE GENOMIC DNA]</scope>
    <source>
        <strain evidence="2 3">LMTR 13</strain>
    </source>
</reference>
<evidence type="ECO:0000313" key="2">
    <source>
        <dbReference type="EMBL" id="ANW02710.1"/>
    </source>
</evidence>
<evidence type="ECO:0000256" key="1">
    <source>
        <dbReference type="SAM" id="Phobius"/>
    </source>
</evidence>
<feature type="transmembrane region" description="Helical" evidence="1">
    <location>
        <begin position="7"/>
        <end position="27"/>
    </location>
</feature>
<keyword evidence="1" id="KW-0812">Transmembrane</keyword>
<evidence type="ECO:0000313" key="3">
    <source>
        <dbReference type="Proteomes" id="UP000092839"/>
    </source>
</evidence>
<feature type="transmembrane region" description="Helical" evidence="1">
    <location>
        <begin position="39"/>
        <end position="61"/>
    </location>
</feature>
<dbReference type="RefSeq" id="WP_065729912.1">
    <property type="nucleotide sequence ID" value="NZ_CP016428.1"/>
</dbReference>